<proteinExistence type="predicted"/>
<keyword evidence="1" id="KW-0614">Plasmid</keyword>
<dbReference type="HOGENOM" id="CLU_1178954_0_0_9"/>
<accession>A0A0B5AUJ4</accession>
<organism evidence="1 2">
    <name type="scientific">Jeotgalibacillus malaysiensis</name>
    <dbReference type="NCBI Taxonomy" id="1508404"/>
    <lineage>
        <taxon>Bacteria</taxon>
        <taxon>Bacillati</taxon>
        <taxon>Bacillota</taxon>
        <taxon>Bacilli</taxon>
        <taxon>Bacillales</taxon>
        <taxon>Caryophanaceae</taxon>
        <taxon>Jeotgalibacillus</taxon>
    </lineage>
</organism>
<name>A0A0B5AUJ4_9BACL</name>
<evidence type="ECO:0000313" key="1">
    <source>
        <dbReference type="EMBL" id="AJD93731.1"/>
    </source>
</evidence>
<dbReference type="KEGG" id="jeo:JMA_44140"/>
<dbReference type="AlphaFoldDB" id="A0A0B5AUJ4"/>
<sequence>MNKWFELIDNQTGKRYRISYEKNVSTEKRERWRKEWKEGRISFVCGCGCPFGINARGAMYYPAELKNKNGNRRHGKECIKYREETERERMLMVLSAIPKRPKEAGIYRGDWVEIFKEWDMTEPERLLKQLICIEDGVERKLTNYVQDVKEVNENCRFLVSGVVKEIKCYPYGFRKLTLYTPSGKRHTIWLSDTFFDSYRNELNVQDRFIGFCYVRHEKWKGELYRKIYVLEGLIA</sequence>
<dbReference type="EMBL" id="CP009417">
    <property type="protein sequence ID" value="AJD93731.1"/>
    <property type="molecule type" value="Genomic_DNA"/>
</dbReference>
<keyword evidence="2" id="KW-1185">Reference proteome</keyword>
<reference evidence="1 2" key="1">
    <citation type="submission" date="2014-08" db="EMBL/GenBank/DDBJ databases">
        <title>Complete genome of a marine bacteria Jeotgalibacillus malaysiensis.</title>
        <authorList>
            <person name="Yaakop A.S."/>
            <person name="Chan K.-G."/>
            <person name="Goh K.M."/>
        </authorList>
    </citation>
    <scope>NUCLEOTIDE SEQUENCE [LARGE SCALE GENOMIC DNA]</scope>
    <source>
        <strain evidence="1 2">D5</strain>
        <plasmid evidence="2">Plasmid</plasmid>
    </source>
</reference>
<geneLocation type="plasmid" evidence="2"/>
<gene>
    <name evidence="1" type="ORF">JMA_44140</name>
</gene>
<evidence type="ECO:0000313" key="2">
    <source>
        <dbReference type="Proteomes" id="UP000031449"/>
    </source>
</evidence>
<dbReference type="Proteomes" id="UP000031449">
    <property type="component" value="Plasmid unnamed"/>
</dbReference>
<protein>
    <submittedName>
        <fullName evidence="1">Uncharacterized protein</fullName>
    </submittedName>
</protein>
<dbReference type="BioCyc" id="JESP1508404:G14D9-13737-MONOMER"/>